<feature type="binding site" evidence="8">
    <location>
        <position position="61"/>
    </location>
    <ligand>
        <name>beta-alanine</name>
        <dbReference type="ChEBI" id="CHEBI:57966"/>
    </ligand>
</feature>
<dbReference type="InterPro" id="IPR014729">
    <property type="entry name" value="Rossmann-like_a/b/a_fold"/>
</dbReference>
<reference evidence="9 10" key="1">
    <citation type="submission" date="2018-09" db="EMBL/GenBank/DDBJ databases">
        <title>Phylogeny of the Shewanellaceae, and recommendation for two new genera, Pseudoshewanella and Parashewanella.</title>
        <authorList>
            <person name="Wang G."/>
        </authorList>
    </citation>
    <scope>NUCLEOTIDE SEQUENCE [LARGE SCALE GENOMIC DNA]</scope>
    <source>
        <strain evidence="9 10">C51</strain>
    </source>
</reference>
<comment type="function">
    <text evidence="8">Catalyzes the condensation of pantoate with beta-alanine in an ATP-dependent reaction via a pantoyl-adenylate intermediate.</text>
</comment>
<keyword evidence="8" id="KW-0963">Cytoplasm</keyword>
<dbReference type="NCBIfam" id="TIGR00125">
    <property type="entry name" value="cyt_tran_rel"/>
    <property type="match status" value="1"/>
</dbReference>
<dbReference type="NCBIfam" id="TIGR00018">
    <property type="entry name" value="panC"/>
    <property type="match status" value="1"/>
</dbReference>
<name>A0A3L8PY49_9GAMM</name>
<feature type="binding site" evidence="8">
    <location>
        <begin position="30"/>
        <end position="37"/>
    </location>
    <ligand>
        <name>ATP</name>
        <dbReference type="ChEBI" id="CHEBI:30616"/>
    </ligand>
</feature>
<evidence type="ECO:0000313" key="9">
    <source>
        <dbReference type="EMBL" id="RLV60230.1"/>
    </source>
</evidence>
<dbReference type="InterPro" id="IPR004821">
    <property type="entry name" value="Cyt_trans-like"/>
</dbReference>
<feature type="active site" description="Proton donor" evidence="8">
    <location>
        <position position="37"/>
    </location>
</feature>
<comment type="subunit">
    <text evidence="8">Homodimer.</text>
</comment>
<keyword evidence="5 8" id="KW-0547">Nucleotide-binding</keyword>
<dbReference type="CDD" id="cd00560">
    <property type="entry name" value="PanC"/>
    <property type="match status" value="1"/>
</dbReference>
<dbReference type="PANTHER" id="PTHR21299:SF1">
    <property type="entry name" value="PANTOATE--BETA-ALANINE LIGASE"/>
    <property type="match status" value="1"/>
</dbReference>
<comment type="similarity">
    <text evidence="2 8">Belongs to the pantothenate synthetase family.</text>
</comment>
<dbReference type="FunFam" id="3.40.50.620:FF:000013">
    <property type="entry name" value="Pantothenate synthetase"/>
    <property type="match status" value="1"/>
</dbReference>
<evidence type="ECO:0000256" key="2">
    <source>
        <dbReference type="ARBA" id="ARBA00009256"/>
    </source>
</evidence>
<dbReference type="PANTHER" id="PTHR21299">
    <property type="entry name" value="CYTIDYLATE KINASE/PANTOATE-BETA-ALANINE LIGASE"/>
    <property type="match status" value="1"/>
</dbReference>
<comment type="caution">
    <text evidence="8">Lacks conserved residue(s) required for the propagation of feature annotation.</text>
</comment>
<comment type="caution">
    <text evidence="9">The sequence shown here is derived from an EMBL/GenBank/DDBJ whole genome shotgun (WGS) entry which is preliminary data.</text>
</comment>
<dbReference type="EMBL" id="QZEI01000019">
    <property type="protein sequence ID" value="RLV60230.1"/>
    <property type="molecule type" value="Genomic_DNA"/>
</dbReference>
<evidence type="ECO:0000256" key="8">
    <source>
        <dbReference type="HAMAP-Rule" id="MF_00158"/>
    </source>
</evidence>
<evidence type="ECO:0000256" key="1">
    <source>
        <dbReference type="ARBA" id="ARBA00004990"/>
    </source>
</evidence>
<protein>
    <recommendedName>
        <fullName evidence="8">Pantothenate synthetase</fullName>
        <shortName evidence="8">PS</shortName>
        <ecNumber evidence="8">6.3.2.1</ecNumber>
    </recommendedName>
    <alternativeName>
        <fullName evidence="8">Pantoate--beta-alanine ligase</fullName>
    </alternativeName>
    <alternativeName>
        <fullName evidence="8">Pantoate-activating enzyme</fullName>
    </alternativeName>
</protein>
<organism evidence="9 10">
    <name type="scientific">Parashewanella curva</name>
    <dbReference type="NCBI Taxonomy" id="2338552"/>
    <lineage>
        <taxon>Bacteria</taxon>
        <taxon>Pseudomonadati</taxon>
        <taxon>Pseudomonadota</taxon>
        <taxon>Gammaproteobacteria</taxon>
        <taxon>Alteromonadales</taxon>
        <taxon>Shewanellaceae</taxon>
        <taxon>Parashewanella</taxon>
    </lineage>
</organism>
<dbReference type="HAMAP" id="MF_00158">
    <property type="entry name" value="PanC"/>
    <property type="match status" value="1"/>
</dbReference>
<comment type="miscellaneous">
    <text evidence="8">The reaction proceeds by a bi uni uni bi ping pong mechanism.</text>
</comment>
<dbReference type="GO" id="GO:0004592">
    <property type="term" value="F:pantoate-beta-alanine ligase activity"/>
    <property type="evidence" value="ECO:0007669"/>
    <property type="project" value="UniProtKB-UniRule"/>
</dbReference>
<dbReference type="OrthoDB" id="9773087at2"/>
<evidence type="ECO:0000256" key="3">
    <source>
        <dbReference type="ARBA" id="ARBA00022598"/>
    </source>
</evidence>
<keyword evidence="3 8" id="KW-0436">Ligase</keyword>
<sequence length="287" mass="31687">MKVTAELAELRNQIKAWKAKGETVAFVPTMGNLHQGHLSLVTTALKHADHVVASIYVNPLQFAAHEDLDSYPKTLNADLEALKEVGTALVFTPTTDLIYPKGPENSTKVIVPEDVIGNCGESESRPHFFIGVATVVLKLFNMVQPDVAVFGQKDYQQLAIIKNMVKDLDLPIHIIGVDTYRESNGLAMSSRNNYLTTKQRETAAAIKQTLDWFIKEVQGGVIIDTAIEHAKASLIAEGLTPDYLIVRHADTLQEVTPEDKSLVVLAAAWLGKARLIDNECFQRKRFA</sequence>
<dbReference type="Proteomes" id="UP000281474">
    <property type="component" value="Unassembled WGS sequence"/>
</dbReference>
<comment type="subcellular location">
    <subcellularLocation>
        <location evidence="8">Cytoplasm</location>
    </subcellularLocation>
</comment>
<comment type="pathway">
    <text evidence="1 8">Cofactor biosynthesis; (R)-pantothenate biosynthesis; (R)-pantothenate from (R)-pantoate and beta-alanine: step 1/1.</text>
</comment>
<dbReference type="UniPathway" id="UPA00028">
    <property type="reaction ID" value="UER00005"/>
</dbReference>
<comment type="catalytic activity">
    <reaction evidence="7 8">
        <text>(R)-pantoate + beta-alanine + ATP = (R)-pantothenate + AMP + diphosphate + H(+)</text>
        <dbReference type="Rhea" id="RHEA:10912"/>
        <dbReference type="ChEBI" id="CHEBI:15378"/>
        <dbReference type="ChEBI" id="CHEBI:15980"/>
        <dbReference type="ChEBI" id="CHEBI:29032"/>
        <dbReference type="ChEBI" id="CHEBI:30616"/>
        <dbReference type="ChEBI" id="CHEBI:33019"/>
        <dbReference type="ChEBI" id="CHEBI:57966"/>
        <dbReference type="ChEBI" id="CHEBI:456215"/>
        <dbReference type="EC" id="6.3.2.1"/>
    </reaction>
</comment>
<dbReference type="EC" id="6.3.2.1" evidence="8"/>
<dbReference type="GO" id="GO:0015940">
    <property type="term" value="P:pantothenate biosynthetic process"/>
    <property type="evidence" value="ECO:0007669"/>
    <property type="project" value="UniProtKB-UniRule"/>
</dbReference>
<dbReference type="GO" id="GO:0005524">
    <property type="term" value="F:ATP binding"/>
    <property type="evidence" value="ECO:0007669"/>
    <property type="project" value="UniProtKB-KW"/>
</dbReference>
<dbReference type="AlphaFoldDB" id="A0A3L8PY49"/>
<feature type="binding site" evidence="8">
    <location>
        <begin position="188"/>
        <end position="191"/>
    </location>
    <ligand>
        <name>ATP</name>
        <dbReference type="ChEBI" id="CHEBI:30616"/>
    </ligand>
</feature>
<evidence type="ECO:0000256" key="7">
    <source>
        <dbReference type="ARBA" id="ARBA00048258"/>
    </source>
</evidence>
<evidence type="ECO:0000256" key="4">
    <source>
        <dbReference type="ARBA" id="ARBA00022655"/>
    </source>
</evidence>
<dbReference type="Gene3D" id="3.30.1300.10">
    <property type="entry name" value="Pantoate-beta-alanine ligase, C-terminal domain"/>
    <property type="match status" value="1"/>
</dbReference>
<dbReference type="SUPFAM" id="SSF52374">
    <property type="entry name" value="Nucleotidylyl transferase"/>
    <property type="match status" value="1"/>
</dbReference>
<dbReference type="Pfam" id="PF02569">
    <property type="entry name" value="Pantoate_ligase"/>
    <property type="match status" value="1"/>
</dbReference>
<accession>A0A3L8PY49</accession>
<feature type="binding site" evidence="8">
    <location>
        <position position="61"/>
    </location>
    <ligand>
        <name>(R)-pantoate</name>
        <dbReference type="ChEBI" id="CHEBI:15980"/>
    </ligand>
</feature>
<dbReference type="InterPro" id="IPR003721">
    <property type="entry name" value="Pantoate_ligase"/>
</dbReference>
<gene>
    <name evidence="8" type="primary">panC</name>
    <name evidence="9" type="ORF">D5018_08175</name>
</gene>
<evidence type="ECO:0000256" key="5">
    <source>
        <dbReference type="ARBA" id="ARBA00022741"/>
    </source>
</evidence>
<evidence type="ECO:0000313" key="10">
    <source>
        <dbReference type="Proteomes" id="UP000281474"/>
    </source>
</evidence>
<keyword evidence="10" id="KW-1185">Reference proteome</keyword>
<evidence type="ECO:0000256" key="6">
    <source>
        <dbReference type="ARBA" id="ARBA00022840"/>
    </source>
</evidence>
<dbReference type="GO" id="GO:0005829">
    <property type="term" value="C:cytosol"/>
    <property type="evidence" value="ECO:0007669"/>
    <property type="project" value="TreeGrafter"/>
</dbReference>
<dbReference type="InterPro" id="IPR042176">
    <property type="entry name" value="Pantoate_ligase_C"/>
</dbReference>
<feature type="binding site" evidence="8">
    <location>
        <position position="157"/>
    </location>
    <ligand>
        <name>(R)-pantoate</name>
        <dbReference type="ChEBI" id="CHEBI:15980"/>
    </ligand>
</feature>
<dbReference type="RefSeq" id="WP_121838517.1">
    <property type="nucleotide sequence ID" value="NZ_ML014768.1"/>
</dbReference>
<proteinExistence type="inferred from homology"/>
<keyword evidence="6 8" id="KW-0067">ATP-binding</keyword>
<dbReference type="Gene3D" id="3.40.50.620">
    <property type="entry name" value="HUPs"/>
    <property type="match status" value="1"/>
</dbReference>
<feature type="binding site" evidence="8">
    <location>
        <begin position="151"/>
        <end position="154"/>
    </location>
    <ligand>
        <name>ATP</name>
        <dbReference type="ChEBI" id="CHEBI:30616"/>
    </ligand>
</feature>
<keyword evidence="4 8" id="KW-0566">Pantothenate biosynthesis</keyword>